<evidence type="ECO:0000256" key="17">
    <source>
        <dbReference type="SAM" id="SignalP"/>
    </source>
</evidence>
<evidence type="ECO:0000256" key="7">
    <source>
        <dbReference type="ARBA" id="ARBA00023002"/>
    </source>
</evidence>
<dbReference type="EC" id="1.14.99.56" evidence="15"/>
<feature type="compositionally biased region" description="Basic and acidic residues" evidence="16">
    <location>
        <begin position="296"/>
        <end position="306"/>
    </location>
</feature>
<feature type="compositionally biased region" description="Basic and acidic residues" evidence="16">
    <location>
        <begin position="341"/>
        <end position="356"/>
    </location>
</feature>
<evidence type="ECO:0000313" key="19">
    <source>
        <dbReference type="EMBL" id="KAL0579072.1"/>
    </source>
</evidence>
<keyword evidence="10" id="KW-1015">Disulfide bond</keyword>
<feature type="chain" id="PRO_5045403549" description="lytic cellulose monooxygenase (C4-dehydrogenating)" evidence="17">
    <location>
        <begin position="19"/>
        <end position="432"/>
    </location>
</feature>
<reference evidence="19 20" key="1">
    <citation type="submission" date="2024-02" db="EMBL/GenBank/DDBJ databases">
        <title>A draft genome for the cacao thread blight pathogen Marasmius crinis-equi.</title>
        <authorList>
            <person name="Cohen S.P."/>
            <person name="Baruah I.K."/>
            <person name="Amoako-Attah I."/>
            <person name="Bukari Y."/>
            <person name="Meinhardt L.W."/>
            <person name="Bailey B.A."/>
        </authorList>
    </citation>
    <scope>NUCLEOTIDE SEQUENCE [LARGE SCALE GENOMIC DNA]</scope>
    <source>
        <strain evidence="19 20">GH-76</strain>
    </source>
</reference>
<keyword evidence="8" id="KW-0186">Copper</keyword>
<feature type="compositionally biased region" description="Acidic residues" evidence="16">
    <location>
        <begin position="314"/>
        <end position="332"/>
    </location>
</feature>
<gene>
    <name evidence="19" type="ORF">V5O48_002914</name>
</gene>
<feature type="domain" description="Auxiliary Activity family 9 catalytic" evidence="18">
    <location>
        <begin position="19"/>
        <end position="234"/>
    </location>
</feature>
<accession>A0ABR3FU89</accession>
<feature type="region of interest" description="Disordered" evidence="16">
    <location>
        <begin position="245"/>
        <end position="419"/>
    </location>
</feature>
<keyword evidence="6" id="KW-0136">Cellulose degradation</keyword>
<dbReference type="InterPro" id="IPR005103">
    <property type="entry name" value="AA9_LPMO"/>
</dbReference>
<evidence type="ECO:0000256" key="16">
    <source>
        <dbReference type="SAM" id="MobiDB-lite"/>
    </source>
</evidence>
<evidence type="ECO:0000313" key="20">
    <source>
        <dbReference type="Proteomes" id="UP001465976"/>
    </source>
</evidence>
<evidence type="ECO:0000256" key="4">
    <source>
        <dbReference type="ARBA" id="ARBA00022723"/>
    </source>
</evidence>
<comment type="catalytic activity">
    <reaction evidence="14">
        <text>[(1-&gt;4)-beta-D-glucosyl]n+m + reduced acceptor + O2 = 4-dehydro-beta-D-glucosyl-[(1-&gt;4)-beta-D-glucosyl]n-1 + [(1-&gt;4)-beta-D-glucosyl]m + acceptor + H2O.</text>
        <dbReference type="EC" id="1.14.99.56"/>
    </reaction>
</comment>
<comment type="caution">
    <text evidence="19">The sequence shown here is derived from an EMBL/GenBank/DDBJ whole genome shotgun (WGS) entry which is preliminary data.</text>
</comment>
<keyword evidence="5 17" id="KW-0732">Signal</keyword>
<protein>
    <recommendedName>
        <fullName evidence="15">lytic cellulose monooxygenase (C4-dehydrogenating)</fullName>
        <ecNumber evidence="15">1.14.99.56</ecNumber>
    </recommendedName>
</protein>
<feature type="compositionally biased region" description="Basic residues" evidence="16">
    <location>
        <begin position="398"/>
        <end position="409"/>
    </location>
</feature>
<evidence type="ECO:0000256" key="14">
    <source>
        <dbReference type="ARBA" id="ARBA00045077"/>
    </source>
</evidence>
<evidence type="ECO:0000256" key="13">
    <source>
        <dbReference type="ARBA" id="ARBA00044502"/>
    </source>
</evidence>
<dbReference type="Gene3D" id="2.70.50.70">
    <property type="match status" value="1"/>
</dbReference>
<organism evidence="19 20">
    <name type="scientific">Marasmius crinis-equi</name>
    <dbReference type="NCBI Taxonomy" id="585013"/>
    <lineage>
        <taxon>Eukaryota</taxon>
        <taxon>Fungi</taxon>
        <taxon>Dikarya</taxon>
        <taxon>Basidiomycota</taxon>
        <taxon>Agaricomycotina</taxon>
        <taxon>Agaricomycetes</taxon>
        <taxon>Agaricomycetidae</taxon>
        <taxon>Agaricales</taxon>
        <taxon>Marasmiineae</taxon>
        <taxon>Marasmiaceae</taxon>
        <taxon>Marasmius</taxon>
    </lineage>
</organism>
<feature type="compositionally biased region" description="Low complexity" evidence="16">
    <location>
        <begin position="247"/>
        <end position="278"/>
    </location>
</feature>
<feature type="compositionally biased region" description="Polar residues" evidence="16">
    <location>
        <begin position="279"/>
        <end position="288"/>
    </location>
</feature>
<evidence type="ECO:0000256" key="1">
    <source>
        <dbReference type="ARBA" id="ARBA00001973"/>
    </source>
</evidence>
<dbReference type="PANTHER" id="PTHR33353:SF10">
    <property type="entry name" value="ENDO-BETA-1,4-GLUCANASE D"/>
    <property type="match status" value="1"/>
</dbReference>
<evidence type="ECO:0000256" key="5">
    <source>
        <dbReference type="ARBA" id="ARBA00022729"/>
    </source>
</evidence>
<keyword evidence="20" id="KW-1185">Reference proteome</keyword>
<evidence type="ECO:0000256" key="11">
    <source>
        <dbReference type="ARBA" id="ARBA00023277"/>
    </source>
</evidence>
<dbReference type="Pfam" id="PF03443">
    <property type="entry name" value="AA9"/>
    <property type="match status" value="1"/>
</dbReference>
<feature type="compositionally biased region" description="Low complexity" evidence="16">
    <location>
        <begin position="372"/>
        <end position="384"/>
    </location>
</feature>
<comment type="similarity">
    <text evidence="13">Belongs to the polysaccharide monooxygenase AA9 family.</text>
</comment>
<evidence type="ECO:0000256" key="8">
    <source>
        <dbReference type="ARBA" id="ARBA00023008"/>
    </source>
</evidence>
<evidence type="ECO:0000256" key="6">
    <source>
        <dbReference type="ARBA" id="ARBA00023001"/>
    </source>
</evidence>
<evidence type="ECO:0000256" key="2">
    <source>
        <dbReference type="ARBA" id="ARBA00004613"/>
    </source>
</evidence>
<evidence type="ECO:0000256" key="9">
    <source>
        <dbReference type="ARBA" id="ARBA00023033"/>
    </source>
</evidence>
<keyword evidence="7" id="KW-0560">Oxidoreductase</keyword>
<evidence type="ECO:0000256" key="15">
    <source>
        <dbReference type="ARBA" id="ARBA00047174"/>
    </source>
</evidence>
<evidence type="ECO:0000256" key="12">
    <source>
        <dbReference type="ARBA" id="ARBA00023326"/>
    </source>
</evidence>
<dbReference type="CDD" id="cd21175">
    <property type="entry name" value="LPMO_AA9"/>
    <property type="match status" value="1"/>
</dbReference>
<keyword evidence="4" id="KW-0479">Metal-binding</keyword>
<keyword evidence="9" id="KW-0503">Monooxygenase</keyword>
<keyword evidence="11" id="KW-0119">Carbohydrate metabolism</keyword>
<dbReference type="EMBL" id="JBAHYK010000072">
    <property type="protein sequence ID" value="KAL0579072.1"/>
    <property type="molecule type" value="Genomic_DNA"/>
</dbReference>
<evidence type="ECO:0000259" key="18">
    <source>
        <dbReference type="Pfam" id="PF03443"/>
    </source>
</evidence>
<keyword evidence="12" id="KW-0624">Polysaccharide degradation</keyword>
<feature type="signal peptide" evidence="17">
    <location>
        <begin position="1"/>
        <end position="18"/>
    </location>
</feature>
<dbReference type="PANTHER" id="PTHR33353">
    <property type="entry name" value="PUTATIVE (AFU_ORTHOLOGUE AFUA_1G12560)-RELATED"/>
    <property type="match status" value="1"/>
</dbReference>
<dbReference type="InterPro" id="IPR049892">
    <property type="entry name" value="AA9"/>
</dbReference>
<evidence type="ECO:0000256" key="3">
    <source>
        <dbReference type="ARBA" id="ARBA00022525"/>
    </source>
</evidence>
<comment type="cofactor">
    <cofactor evidence="1">
        <name>Cu(2+)</name>
        <dbReference type="ChEBI" id="CHEBI:29036"/>
    </cofactor>
</comment>
<dbReference type="Proteomes" id="UP001465976">
    <property type="component" value="Unassembled WGS sequence"/>
</dbReference>
<name>A0ABR3FU89_9AGAR</name>
<sequence>MHFSSLFIPVFLAVHASAHGFIAEAHIGGHKYEGNSVGNPPKDSVIWQLGDVSAVKGATNKQITCGHGAHQAKLVADAMPGDTMTFDWRDGDGGKHWPHDMGPLLTYMASCGSKPCNEFDPSNANWFKIMESGMQKDSSWKQAGLKSGDTIHATIPKNLAPGNYMVRSEIIALHLANDKGGAEFYVDCLQLRVGGRQTGKPSSRDTVKFPGGYSNNDPGIFVPKIYDHMQPSDYVIPGPKIASFITGSSNEGDSSNDDSNNGDDSSQASGQDSSPAPQGGQQNNSGQAPASGKVSQGKEDGGKDDSASSQPQSEDAEECDDDENDDEGDGYDSGDNAAESQEGKSTSDDSQGDKSDSSQAGKTESGNDEEQSAPPAANSSAQSSNEKDAQQCDPNATRARHTSRYSKRSATREAKHLYNSRLVRMRRSLLAH</sequence>
<keyword evidence="3" id="KW-0964">Secreted</keyword>
<proteinExistence type="inferred from homology"/>
<evidence type="ECO:0000256" key="10">
    <source>
        <dbReference type="ARBA" id="ARBA00023157"/>
    </source>
</evidence>
<comment type="subcellular location">
    <subcellularLocation>
        <location evidence="2">Secreted</location>
    </subcellularLocation>
</comment>